<reference evidence="1" key="1">
    <citation type="submission" date="2018-02" db="EMBL/GenBank/DDBJ databases">
        <title>Rhizophora mucronata_Transcriptome.</title>
        <authorList>
            <person name="Meera S.P."/>
            <person name="Sreeshan A."/>
            <person name="Augustine A."/>
        </authorList>
    </citation>
    <scope>NUCLEOTIDE SEQUENCE</scope>
    <source>
        <tissue evidence="1">Leaf</tissue>
    </source>
</reference>
<dbReference type="EMBL" id="GGEC01028710">
    <property type="protein sequence ID" value="MBX09194.1"/>
    <property type="molecule type" value="Transcribed_RNA"/>
</dbReference>
<keyword evidence="1" id="KW-0808">Transferase</keyword>
<name>A0A2P2KTZ1_RHIMU</name>
<organism evidence="1">
    <name type="scientific">Rhizophora mucronata</name>
    <name type="common">Asiatic mangrove</name>
    <dbReference type="NCBI Taxonomy" id="61149"/>
    <lineage>
        <taxon>Eukaryota</taxon>
        <taxon>Viridiplantae</taxon>
        <taxon>Streptophyta</taxon>
        <taxon>Embryophyta</taxon>
        <taxon>Tracheophyta</taxon>
        <taxon>Spermatophyta</taxon>
        <taxon>Magnoliopsida</taxon>
        <taxon>eudicotyledons</taxon>
        <taxon>Gunneridae</taxon>
        <taxon>Pentapetalae</taxon>
        <taxon>rosids</taxon>
        <taxon>fabids</taxon>
        <taxon>Malpighiales</taxon>
        <taxon>Rhizophoraceae</taxon>
        <taxon>Rhizophora</taxon>
    </lineage>
</organism>
<protein>
    <submittedName>
        <fullName evidence="1">Kinase-like protein</fullName>
    </submittedName>
</protein>
<accession>A0A2P2KTZ1</accession>
<dbReference type="AlphaFoldDB" id="A0A2P2KTZ1"/>
<sequence>MKANQNRRGDLSVFHFP</sequence>
<evidence type="ECO:0000313" key="1">
    <source>
        <dbReference type="EMBL" id="MBX09194.1"/>
    </source>
</evidence>
<proteinExistence type="predicted"/>
<keyword evidence="1" id="KW-0418">Kinase</keyword>
<dbReference type="GO" id="GO:0016301">
    <property type="term" value="F:kinase activity"/>
    <property type="evidence" value="ECO:0007669"/>
    <property type="project" value="UniProtKB-KW"/>
</dbReference>